<accession>A0A8H8REH7</accession>
<gene>
    <name evidence="1" type="ORF">LOCC1_G008966</name>
</gene>
<dbReference type="InterPro" id="IPR021838">
    <property type="entry name" value="DUF3431"/>
</dbReference>
<feature type="non-terminal residue" evidence="1">
    <location>
        <position position="278"/>
    </location>
</feature>
<sequence>MRLRLPSLPQGKIAICALLAPSLLMYIYKTRLTITKHNTTPSPHTVLDSLKSVEPPVYTPSSTSTSTNLTVNLVLATVASDDISWTDALHAHIPNLNIIRYISDSPSSEYRPPINKGREALMYHTYFSTFYASLPDISILMHAHEAPWHTDPALFTSMFFTLTHLSLPHVLERGYANLRVSWQNACPDWINTTKTPAESWKQEEPYMAQAFTENFAPWGAGDVRVPEIMAGPCCSQFAVSRDAVLGRPREQYEFHARWLVESAWSDYIVGTDVGAYVA</sequence>
<dbReference type="Pfam" id="PF11913">
    <property type="entry name" value="DUF3431"/>
    <property type="match status" value="1"/>
</dbReference>
<reference evidence="1 2" key="1">
    <citation type="submission" date="2018-05" db="EMBL/GenBank/DDBJ databases">
        <title>Genome sequencing and assembly of the regulated plant pathogen Lachnellula willkommii and related sister species for the development of diagnostic species identification markers.</title>
        <authorList>
            <person name="Giroux E."/>
            <person name="Bilodeau G."/>
        </authorList>
    </citation>
    <scope>NUCLEOTIDE SEQUENCE [LARGE SCALE GENOMIC DNA]</scope>
    <source>
        <strain evidence="1 2">CBS 160.35</strain>
    </source>
</reference>
<dbReference type="PANTHER" id="PTHR37490:SF2">
    <property type="match status" value="1"/>
</dbReference>
<keyword evidence="2" id="KW-1185">Reference proteome</keyword>
<protein>
    <submittedName>
        <fullName evidence="1">Uncharacterized protein</fullName>
    </submittedName>
</protein>
<dbReference type="PANTHER" id="PTHR37490">
    <property type="entry name" value="EXPRESSED PROTEIN"/>
    <property type="match status" value="1"/>
</dbReference>
<dbReference type="Proteomes" id="UP000443090">
    <property type="component" value="Unassembled WGS sequence"/>
</dbReference>
<comment type="caution">
    <text evidence="1">The sequence shown here is derived from an EMBL/GenBank/DDBJ whole genome shotgun (WGS) entry which is preliminary data.</text>
</comment>
<proteinExistence type="predicted"/>
<dbReference type="EMBL" id="QGMI01001963">
    <property type="protein sequence ID" value="TVY31870.1"/>
    <property type="molecule type" value="Genomic_DNA"/>
</dbReference>
<organism evidence="1 2">
    <name type="scientific">Lachnellula occidentalis</name>
    <dbReference type="NCBI Taxonomy" id="215460"/>
    <lineage>
        <taxon>Eukaryota</taxon>
        <taxon>Fungi</taxon>
        <taxon>Dikarya</taxon>
        <taxon>Ascomycota</taxon>
        <taxon>Pezizomycotina</taxon>
        <taxon>Leotiomycetes</taxon>
        <taxon>Helotiales</taxon>
        <taxon>Lachnaceae</taxon>
        <taxon>Lachnellula</taxon>
    </lineage>
</organism>
<dbReference type="OrthoDB" id="426718at2759"/>
<evidence type="ECO:0000313" key="2">
    <source>
        <dbReference type="Proteomes" id="UP000443090"/>
    </source>
</evidence>
<name>A0A8H8REH7_9HELO</name>
<dbReference type="AlphaFoldDB" id="A0A8H8REH7"/>
<evidence type="ECO:0000313" key="1">
    <source>
        <dbReference type="EMBL" id="TVY31870.1"/>
    </source>
</evidence>